<dbReference type="SUPFAM" id="SSF53850">
    <property type="entry name" value="Periplasmic binding protein-like II"/>
    <property type="match status" value="1"/>
</dbReference>
<sequence length="302" mass="33541">MALNRIDLNLLLALKALLDEESVSGAARSLDLSPSAMSRTLARVQDAIGDKVLVRAGKGMVATETARRLKEPLDRILQDVALLLGAQHRSIDAQRVFNISANDGFIDSFAVPIIAQAHDAWPHARLRFLPKHEKTVARLRSGEVDIEIGVVGETGPEIMIRKLFDDRMVGVLRKGHRLARRRMTLDAYLSVPHISVSRKGRFHGPIDDALSEQGRERNVIAVVPNFKSGIELAQRSDWIAHVPEKHTAQARQDVVTFDLPVATPALAISIMWHPRFERDAMHAGLRDLIVNVCRQVVDGTNR</sequence>
<gene>
    <name evidence="6" type="ORF">CFB84_35455</name>
</gene>
<organism evidence="6 7">
    <name type="scientific">Burkholderia aenigmatica</name>
    <dbReference type="NCBI Taxonomy" id="2015348"/>
    <lineage>
        <taxon>Bacteria</taxon>
        <taxon>Pseudomonadati</taxon>
        <taxon>Pseudomonadota</taxon>
        <taxon>Betaproteobacteria</taxon>
        <taxon>Burkholderiales</taxon>
        <taxon>Burkholderiaceae</taxon>
        <taxon>Burkholderia</taxon>
        <taxon>Burkholderia cepacia complex</taxon>
    </lineage>
</organism>
<dbReference type="Pfam" id="PF00126">
    <property type="entry name" value="HTH_1"/>
    <property type="match status" value="1"/>
</dbReference>
<evidence type="ECO:0000256" key="4">
    <source>
        <dbReference type="ARBA" id="ARBA00023163"/>
    </source>
</evidence>
<dbReference type="InterPro" id="IPR005119">
    <property type="entry name" value="LysR_subst-bd"/>
</dbReference>
<dbReference type="Proteomes" id="UP000214600">
    <property type="component" value="Unassembled WGS sequence"/>
</dbReference>
<reference evidence="7" key="1">
    <citation type="submission" date="2017-06" db="EMBL/GenBank/DDBJ databases">
        <authorList>
            <person name="LiPuma J."/>
            <person name="Spilker T."/>
        </authorList>
    </citation>
    <scope>NUCLEOTIDE SEQUENCE [LARGE SCALE GENOMIC DNA]</scope>
    <source>
        <strain evidence="7">AU17325</strain>
    </source>
</reference>
<dbReference type="CDD" id="cd08460">
    <property type="entry name" value="PBP2_DntR_like_1"/>
    <property type="match status" value="1"/>
</dbReference>
<dbReference type="GO" id="GO:0003677">
    <property type="term" value="F:DNA binding"/>
    <property type="evidence" value="ECO:0007669"/>
    <property type="project" value="UniProtKB-KW"/>
</dbReference>
<feature type="domain" description="HTH lysR-type" evidence="5">
    <location>
        <begin position="6"/>
        <end position="63"/>
    </location>
</feature>
<evidence type="ECO:0000256" key="3">
    <source>
        <dbReference type="ARBA" id="ARBA00023125"/>
    </source>
</evidence>
<evidence type="ECO:0000313" key="7">
    <source>
        <dbReference type="Proteomes" id="UP000214600"/>
    </source>
</evidence>
<dbReference type="EMBL" id="NKFA01000027">
    <property type="protein sequence ID" value="OXI35716.1"/>
    <property type="molecule type" value="Genomic_DNA"/>
</dbReference>
<comment type="similarity">
    <text evidence="1">Belongs to the LysR transcriptional regulatory family.</text>
</comment>
<proteinExistence type="inferred from homology"/>
<comment type="caution">
    <text evidence="6">The sequence shown here is derived from an EMBL/GenBank/DDBJ whole genome shotgun (WGS) entry which is preliminary data.</text>
</comment>
<accession>A0A228HZZ1</accession>
<dbReference type="AlphaFoldDB" id="A0A228HZZ1"/>
<name>A0A228HZZ1_9BURK</name>
<reference evidence="6 7" key="2">
    <citation type="submission" date="2017-08" db="EMBL/GenBank/DDBJ databases">
        <title>WGS of novel Burkholderia cepaca complex species.</title>
        <authorList>
            <person name="Lipuma J."/>
            <person name="Spilker T."/>
        </authorList>
    </citation>
    <scope>NUCLEOTIDE SEQUENCE [LARGE SCALE GENOMIC DNA]</scope>
    <source>
        <strain evidence="6 7">AU17325</strain>
    </source>
</reference>
<evidence type="ECO:0000313" key="6">
    <source>
        <dbReference type="EMBL" id="OXI35716.1"/>
    </source>
</evidence>
<dbReference type="InterPro" id="IPR036390">
    <property type="entry name" value="WH_DNA-bd_sf"/>
</dbReference>
<dbReference type="SUPFAM" id="SSF46785">
    <property type="entry name" value="Winged helix' DNA-binding domain"/>
    <property type="match status" value="1"/>
</dbReference>
<dbReference type="InterPro" id="IPR000847">
    <property type="entry name" value="LysR_HTH_N"/>
</dbReference>
<dbReference type="PANTHER" id="PTHR30118:SF15">
    <property type="entry name" value="TRANSCRIPTIONAL REGULATORY PROTEIN"/>
    <property type="match status" value="1"/>
</dbReference>
<dbReference type="Pfam" id="PF03466">
    <property type="entry name" value="LysR_substrate"/>
    <property type="match status" value="1"/>
</dbReference>
<protein>
    <submittedName>
        <fullName evidence="6">LysR family transcriptional regulator</fullName>
    </submittedName>
</protein>
<evidence type="ECO:0000259" key="5">
    <source>
        <dbReference type="PROSITE" id="PS50931"/>
    </source>
</evidence>
<dbReference type="Gene3D" id="1.10.10.10">
    <property type="entry name" value="Winged helix-like DNA-binding domain superfamily/Winged helix DNA-binding domain"/>
    <property type="match status" value="1"/>
</dbReference>
<dbReference type="PROSITE" id="PS50931">
    <property type="entry name" value="HTH_LYSR"/>
    <property type="match status" value="1"/>
</dbReference>
<evidence type="ECO:0000256" key="2">
    <source>
        <dbReference type="ARBA" id="ARBA00023015"/>
    </source>
</evidence>
<keyword evidence="3" id="KW-0238">DNA-binding</keyword>
<keyword evidence="2" id="KW-0805">Transcription regulation</keyword>
<dbReference type="Gene3D" id="3.40.190.10">
    <property type="entry name" value="Periplasmic binding protein-like II"/>
    <property type="match status" value="2"/>
</dbReference>
<dbReference type="InterPro" id="IPR050389">
    <property type="entry name" value="LysR-type_TF"/>
</dbReference>
<evidence type="ECO:0000256" key="1">
    <source>
        <dbReference type="ARBA" id="ARBA00009437"/>
    </source>
</evidence>
<keyword evidence="4" id="KW-0804">Transcription</keyword>
<dbReference type="PANTHER" id="PTHR30118">
    <property type="entry name" value="HTH-TYPE TRANSCRIPTIONAL REGULATOR LEUO-RELATED"/>
    <property type="match status" value="1"/>
</dbReference>
<dbReference type="InterPro" id="IPR036388">
    <property type="entry name" value="WH-like_DNA-bd_sf"/>
</dbReference>
<dbReference type="GO" id="GO:0003700">
    <property type="term" value="F:DNA-binding transcription factor activity"/>
    <property type="evidence" value="ECO:0007669"/>
    <property type="project" value="InterPro"/>
</dbReference>